<dbReference type="EMBL" id="WXEY01000024">
    <property type="protein sequence ID" value="MZP31046.1"/>
    <property type="molecule type" value="Genomic_DNA"/>
</dbReference>
<dbReference type="InterPro" id="IPR023883">
    <property type="entry name" value="CHP03980_redox-disulphide"/>
</dbReference>
<accession>A0A845L5R3</accession>
<keyword evidence="2" id="KW-0349">Heme</keyword>
<protein>
    <submittedName>
        <fullName evidence="11">DUF1858 domain-containing protein</fullName>
    </submittedName>
</protein>
<keyword evidence="6" id="KW-0411">Iron-sulfur</keyword>
<dbReference type="AlphaFoldDB" id="A0A845L5R3"/>
<evidence type="ECO:0000256" key="1">
    <source>
        <dbReference type="ARBA" id="ARBA00022485"/>
    </source>
</evidence>
<dbReference type="InterPro" id="IPR006067">
    <property type="entry name" value="NO2/SO3_Rdtase_4Fe4S_dom"/>
</dbReference>
<evidence type="ECO:0000256" key="3">
    <source>
        <dbReference type="ARBA" id="ARBA00022723"/>
    </source>
</evidence>
<dbReference type="PRINTS" id="PR00397">
    <property type="entry name" value="SIROHAEM"/>
</dbReference>
<reference evidence="11 12" key="1">
    <citation type="submission" date="2020-01" db="EMBL/GenBank/DDBJ databases">
        <title>Whole-genome sequence of Heliobacterium undosum DSM 13378.</title>
        <authorList>
            <person name="Kyndt J.A."/>
            <person name="Meyer T.E."/>
        </authorList>
    </citation>
    <scope>NUCLEOTIDE SEQUENCE [LARGE SCALE GENOMIC DNA]</scope>
    <source>
        <strain evidence="11 12">DSM 13378</strain>
    </source>
</reference>
<keyword evidence="3" id="KW-0479">Metal-binding</keyword>
<evidence type="ECO:0000256" key="2">
    <source>
        <dbReference type="ARBA" id="ARBA00022617"/>
    </source>
</evidence>
<dbReference type="GO" id="GO:0016491">
    <property type="term" value="F:oxidoreductase activity"/>
    <property type="evidence" value="ECO:0007669"/>
    <property type="project" value="UniProtKB-KW"/>
</dbReference>
<evidence type="ECO:0000256" key="4">
    <source>
        <dbReference type="ARBA" id="ARBA00023002"/>
    </source>
</evidence>
<dbReference type="OrthoDB" id="9800558at2"/>
<evidence type="ECO:0000313" key="11">
    <source>
        <dbReference type="EMBL" id="MZP31046.1"/>
    </source>
</evidence>
<dbReference type="InterPro" id="IPR005117">
    <property type="entry name" value="NiRdtase/SiRdtase_haem-b_fer"/>
</dbReference>
<dbReference type="Gene3D" id="3.90.480.20">
    <property type="match status" value="1"/>
</dbReference>
<dbReference type="PANTHER" id="PTHR43809">
    <property type="entry name" value="NITRITE REDUCTASE (NADH) LARGE SUBUNIT"/>
    <property type="match status" value="1"/>
</dbReference>
<keyword evidence="4" id="KW-0560">Oxidoreductase</keyword>
<name>A0A845L5R3_9FIRM</name>
<keyword evidence="5" id="KW-0408">Iron</keyword>
<dbReference type="Pfam" id="PF03460">
    <property type="entry name" value="NIR_SIR_ferr"/>
    <property type="match status" value="1"/>
</dbReference>
<feature type="domain" description="DUF1858" evidence="10">
    <location>
        <begin position="289"/>
        <end position="341"/>
    </location>
</feature>
<feature type="domain" description="Nitrite/Sulfite reductase ferredoxin-like" evidence="9">
    <location>
        <begin position="12"/>
        <end position="74"/>
    </location>
</feature>
<evidence type="ECO:0000259" key="8">
    <source>
        <dbReference type="Pfam" id="PF01077"/>
    </source>
</evidence>
<dbReference type="PANTHER" id="PTHR43809:SF1">
    <property type="entry name" value="NITRITE REDUCTASE (NADH) LARGE SUBUNIT"/>
    <property type="match status" value="1"/>
</dbReference>
<dbReference type="SUPFAM" id="SSF140683">
    <property type="entry name" value="SP0561-like"/>
    <property type="match status" value="1"/>
</dbReference>
<keyword evidence="12" id="KW-1185">Reference proteome</keyword>
<dbReference type="GO" id="GO:0046872">
    <property type="term" value="F:metal ion binding"/>
    <property type="evidence" value="ECO:0007669"/>
    <property type="project" value="UniProtKB-KW"/>
</dbReference>
<evidence type="ECO:0000256" key="7">
    <source>
        <dbReference type="SAM" id="MobiDB-lite"/>
    </source>
</evidence>
<dbReference type="NCBIfam" id="TIGR03980">
    <property type="entry name" value="prismane_assoc"/>
    <property type="match status" value="1"/>
</dbReference>
<dbReference type="Gene3D" id="3.30.413.10">
    <property type="entry name" value="Sulfite Reductase Hemoprotein, domain 1"/>
    <property type="match status" value="1"/>
</dbReference>
<evidence type="ECO:0000259" key="9">
    <source>
        <dbReference type="Pfam" id="PF03460"/>
    </source>
</evidence>
<dbReference type="GO" id="GO:0051539">
    <property type="term" value="F:4 iron, 4 sulfur cluster binding"/>
    <property type="evidence" value="ECO:0007669"/>
    <property type="project" value="UniProtKB-KW"/>
</dbReference>
<dbReference type="InterPro" id="IPR006066">
    <property type="entry name" value="NO2/SO3_Rdtase_FeS/sirohaem_BS"/>
</dbReference>
<feature type="region of interest" description="Disordered" evidence="7">
    <location>
        <begin position="237"/>
        <end position="257"/>
    </location>
</feature>
<proteinExistence type="predicted"/>
<keyword evidence="1" id="KW-0004">4Fe-4S</keyword>
<dbReference type="GO" id="GO:0020037">
    <property type="term" value="F:heme binding"/>
    <property type="evidence" value="ECO:0007669"/>
    <property type="project" value="InterPro"/>
</dbReference>
<gene>
    <name evidence="11" type="ORF">GTO91_15125</name>
</gene>
<dbReference type="RefSeq" id="WP_161259567.1">
    <property type="nucleotide sequence ID" value="NZ_WXEY01000024.1"/>
</dbReference>
<evidence type="ECO:0000256" key="6">
    <source>
        <dbReference type="ARBA" id="ARBA00023014"/>
    </source>
</evidence>
<dbReference type="InterPro" id="IPR015077">
    <property type="entry name" value="DUF1858"/>
</dbReference>
<dbReference type="Pfam" id="PF01077">
    <property type="entry name" value="NIR_SIR"/>
    <property type="match status" value="1"/>
</dbReference>
<dbReference type="InterPro" id="IPR036136">
    <property type="entry name" value="Nit/Sulf_reduc_fer-like_dom_sf"/>
</dbReference>
<dbReference type="InterPro" id="IPR045854">
    <property type="entry name" value="NO2/SO3_Rdtase_4Fe4S_sf"/>
</dbReference>
<dbReference type="Gene3D" id="1.10.3910.10">
    <property type="entry name" value="SP0561-like"/>
    <property type="match status" value="1"/>
</dbReference>
<dbReference type="Proteomes" id="UP000463470">
    <property type="component" value="Unassembled WGS sequence"/>
</dbReference>
<dbReference type="SUPFAM" id="SSF56014">
    <property type="entry name" value="Nitrite and sulphite reductase 4Fe-4S domain-like"/>
    <property type="match status" value="1"/>
</dbReference>
<dbReference type="SUPFAM" id="SSF55124">
    <property type="entry name" value="Nitrite/Sulfite reductase N-terminal domain-like"/>
    <property type="match status" value="1"/>
</dbReference>
<dbReference type="InterPro" id="IPR038062">
    <property type="entry name" value="ScdA-like_N_sf"/>
</dbReference>
<organism evidence="11 12">
    <name type="scientific">Heliomicrobium undosum</name>
    <dbReference type="NCBI Taxonomy" id="121734"/>
    <lineage>
        <taxon>Bacteria</taxon>
        <taxon>Bacillati</taxon>
        <taxon>Bacillota</taxon>
        <taxon>Clostridia</taxon>
        <taxon>Eubacteriales</taxon>
        <taxon>Heliobacteriaceae</taxon>
        <taxon>Heliomicrobium</taxon>
    </lineage>
</organism>
<dbReference type="Pfam" id="PF08984">
    <property type="entry name" value="DUF1858"/>
    <property type="match status" value="1"/>
</dbReference>
<evidence type="ECO:0000259" key="10">
    <source>
        <dbReference type="Pfam" id="PF08984"/>
    </source>
</evidence>
<evidence type="ECO:0000256" key="5">
    <source>
        <dbReference type="ARBA" id="ARBA00023004"/>
    </source>
</evidence>
<sequence>MIPIGANLQKIRNGKRTYAITPHLPGGFVKPEILRKYADAAEKYGGVLKLTSAQRIMITGLKAEDVEHVWADLGMQPAMGFANCVRSIKLCPGIAFCKRGKQDSIKLGLELDRLYHKKEMPSRMKIGVAGCQNSCAEVHIKDIGVLGTDNGWDVYVGGSCGAHPRLAQKLRSDLTYEEVLRLIAVIVRYYQQHGEIERVGEFIDRIGWERFSSDVLALYEAESGRETGCGREAERVEAMKSSEATARNKEATPYEAVKSDKAVNSNKAGESTKVAEPAHRGPLAASEPIQADSIVSDIIRVYPQTIPVLRSFGMGCLGCPSATGESIAKAADIHGIDIQALLRALNEGVANQTGSRPE</sequence>
<comment type="caution">
    <text evidence="11">The sequence shown here is derived from an EMBL/GenBank/DDBJ whole genome shotgun (WGS) entry which is preliminary data.</text>
</comment>
<dbReference type="InterPro" id="IPR052034">
    <property type="entry name" value="NasD-like"/>
</dbReference>
<feature type="domain" description="Nitrite/sulphite reductase 4Fe-4S" evidence="8">
    <location>
        <begin position="82"/>
        <end position="215"/>
    </location>
</feature>
<evidence type="ECO:0000313" key="12">
    <source>
        <dbReference type="Proteomes" id="UP000463470"/>
    </source>
</evidence>